<evidence type="ECO:0000313" key="13">
    <source>
        <dbReference type="EMBL" id="EDO41692.1"/>
    </source>
</evidence>
<evidence type="ECO:0000256" key="9">
    <source>
        <dbReference type="ARBA" id="ARBA00022982"/>
    </source>
</evidence>
<keyword evidence="12" id="KW-1133">Transmembrane helix</keyword>
<dbReference type="STRING" id="45351.A7S3S5"/>
<evidence type="ECO:0000256" key="1">
    <source>
        <dbReference type="ARBA" id="ARBA00003195"/>
    </source>
</evidence>
<dbReference type="PANTHER" id="PTHR15223">
    <property type="entry name" value="NADH-UBIQUINONE OXIDOREDUCTASE AGGG SUBUNIT"/>
    <property type="match status" value="1"/>
</dbReference>
<keyword evidence="14" id="KW-1185">Reference proteome</keyword>
<evidence type="ECO:0000256" key="7">
    <source>
        <dbReference type="ARBA" id="ARBA00022792"/>
    </source>
</evidence>
<feature type="non-terminal residue" evidence="13">
    <location>
        <position position="57"/>
    </location>
</feature>
<evidence type="ECO:0000256" key="6">
    <source>
        <dbReference type="ARBA" id="ARBA00022660"/>
    </source>
</evidence>
<comment type="function">
    <text evidence="1">Accessory subunit of the mitochondrial membrane respiratory chain NADH dehydrogenase (Complex I), that is believed not to be involved in catalysis. Complex I functions in the transfer of electrons from NADH to the respiratory chain. The immediate electron acceptor for the enzyme is believed to be ubiquinone.</text>
</comment>
<evidence type="ECO:0000256" key="8">
    <source>
        <dbReference type="ARBA" id="ARBA00022946"/>
    </source>
</evidence>
<evidence type="ECO:0000256" key="11">
    <source>
        <dbReference type="ARBA" id="ARBA00023136"/>
    </source>
</evidence>
<keyword evidence="8" id="KW-0809">Transit peptide</keyword>
<keyword evidence="5" id="KW-0813">Transport</keyword>
<keyword evidence="7" id="KW-0999">Mitochondrion inner membrane</keyword>
<evidence type="ECO:0000256" key="5">
    <source>
        <dbReference type="ARBA" id="ARBA00022448"/>
    </source>
</evidence>
<protein>
    <submittedName>
        <fullName evidence="13">Uncharacterized protein</fullName>
    </submittedName>
</protein>
<keyword evidence="10" id="KW-0496">Mitochondrion</keyword>
<comment type="similarity">
    <text evidence="3">Belongs to the complex I NDUFB2 subunit family.</text>
</comment>
<keyword evidence="11 12" id="KW-0472">Membrane</keyword>
<evidence type="ECO:0000256" key="10">
    <source>
        <dbReference type="ARBA" id="ARBA00023128"/>
    </source>
</evidence>
<dbReference type="PANTHER" id="PTHR15223:SF1">
    <property type="entry name" value="NADH DEHYDROGENASE [UBIQUINONE] 1 BETA SUBCOMPLEX SUBUNIT 2, MITOCHONDRIAL"/>
    <property type="match status" value="1"/>
</dbReference>
<feature type="transmembrane region" description="Helical" evidence="12">
    <location>
        <begin position="15"/>
        <end position="33"/>
    </location>
</feature>
<dbReference type="Proteomes" id="UP000001593">
    <property type="component" value="Unassembled WGS sequence"/>
</dbReference>
<evidence type="ECO:0000256" key="3">
    <source>
        <dbReference type="ARBA" id="ARBA00005923"/>
    </source>
</evidence>
<gene>
    <name evidence="13" type="ORF">NEMVEDRAFT_v1g232650</name>
</gene>
<proteinExistence type="inferred from homology"/>
<dbReference type="InParanoid" id="A7S3S5"/>
<dbReference type="PhylomeDB" id="A7S3S5"/>
<dbReference type="InterPro" id="IPR026627">
    <property type="entry name" value="NDUFB2_animal"/>
</dbReference>
<comment type="subcellular location">
    <subcellularLocation>
        <location evidence="2">Mitochondrion inner membrane</location>
        <topology evidence="2">Peripheral membrane protein</topology>
        <orientation evidence="2">Matrix side</orientation>
    </subcellularLocation>
</comment>
<organism evidence="13 14">
    <name type="scientific">Nematostella vectensis</name>
    <name type="common">Starlet sea anemone</name>
    <dbReference type="NCBI Taxonomy" id="45351"/>
    <lineage>
        <taxon>Eukaryota</taxon>
        <taxon>Metazoa</taxon>
        <taxon>Cnidaria</taxon>
        <taxon>Anthozoa</taxon>
        <taxon>Hexacorallia</taxon>
        <taxon>Actiniaria</taxon>
        <taxon>Edwardsiidae</taxon>
        <taxon>Nematostella</taxon>
    </lineage>
</organism>
<reference evidence="13 14" key="1">
    <citation type="journal article" date="2007" name="Science">
        <title>Sea anemone genome reveals ancestral eumetazoan gene repertoire and genomic organization.</title>
        <authorList>
            <person name="Putnam N.H."/>
            <person name="Srivastava M."/>
            <person name="Hellsten U."/>
            <person name="Dirks B."/>
            <person name="Chapman J."/>
            <person name="Salamov A."/>
            <person name="Terry A."/>
            <person name="Shapiro H."/>
            <person name="Lindquist E."/>
            <person name="Kapitonov V.V."/>
            <person name="Jurka J."/>
            <person name="Genikhovich G."/>
            <person name="Grigoriev I.V."/>
            <person name="Lucas S.M."/>
            <person name="Steele R.E."/>
            <person name="Finnerty J.R."/>
            <person name="Technau U."/>
            <person name="Martindale M.Q."/>
            <person name="Rokhsar D.S."/>
        </authorList>
    </citation>
    <scope>NUCLEOTIDE SEQUENCE [LARGE SCALE GENOMIC DNA]</scope>
    <source>
        <strain evidence="14">CH2 X CH6</strain>
    </source>
</reference>
<accession>A7S3S5</accession>
<dbReference type="AlphaFoldDB" id="A7S3S5"/>
<evidence type="ECO:0000256" key="12">
    <source>
        <dbReference type="SAM" id="Phobius"/>
    </source>
</evidence>
<dbReference type="Pfam" id="PF14813">
    <property type="entry name" value="NADH_B2"/>
    <property type="match status" value="1"/>
</dbReference>
<keyword evidence="12" id="KW-0812">Transmembrane</keyword>
<keyword evidence="6" id="KW-0679">Respiratory chain</keyword>
<name>A7S3S5_NEMVE</name>
<evidence type="ECO:0000256" key="4">
    <source>
        <dbReference type="ARBA" id="ARBA00011533"/>
    </source>
</evidence>
<evidence type="ECO:0000256" key="2">
    <source>
        <dbReference type="ARBA" id="ARBA00004443"/>
    </source>
</evidence>
<sequence length="57" mass="6857">CKMLSAVRVSQPKKIYTFWSKFLGGSMWFWILWRLKHDWPDVVGHHHVLKDEAEGHH</sequence>
<dbReference type="GO" id="GO:0005743">
    <property type="term" value="C:mitochondrial inner membrane"/>
    <property type="evidence" value="ECO:0007669"/>
    <property type="project" value="UniProtKB-SubCell"/>
</dbReference>
<dbReference type="EMBL" id="DS469574">
    <property type="protein sequence ID" value="EDO41692.1"/>
    <property type="molecule type" value="Genomic_DNA"/>
</dbReference>
<dbReference type="GO" id="GO:0045271">
    <property type="term" value="C:respiratory chain complex I"/>
    <property type="evidence" value="ECO:0000318"/>
    <property type="project" value="GO_Central"/>
</dbReference>
<evidence type="ECO:0000313" key="14">
    <source>
        <dbReference type="Proteomes" id="UP000001593"/>
    </source>
</evidence>
<keyword evidence="9" id="KW-0249">Electron transport</keyword>
<dbReference type="HOGENOM" id="CLU_181953_0_1_1"/>
<comment type="subunit">
    <text evidence="4">Complex I is composed of 45 different subunits.</text>
</comment>